<dbReference type="PANTHER" id="PTHR43638">
    <property type="entry name" value="OXIDOREDUCTASE, ALDO/KETO REDUCTASE FAMILY PROTEIN"/>
    <property type="match status" value="1"/>
</dbReference>
<dbReference type="KEGG" id="bhc:JFL75_16230"/>
<proteinExistence type="predicted"/>
<dbReference type="EMBL" id="CP067089">
    <property type="protein sequence ID" value="QQO08465.1"/>
    <property type="molecule type" value="Genomic_DNA"/>
</dbReference>
<dbReference type="PRINTS" id="PR00069">
    <property type="entry name" value="ALDKETRDTASE"/>
</dbReference>
<dbReference type="SUPFAM" id="SSF51430">
    <property type="entry name" value="NAD(P)-linked oxidoreductase"/>
    <property type="match status" value="1"/>
</dbReference>
<evidence type="ECO:0000313" key="2">
    <source>
        <dbReference type="EMBL" id="QQO08465.1"/>
    </source>
</evidence>
<gene>
    <name evidence="2" type="ORF">JFL75_16230</name>
</gene>
<dbReference type="GO" id="GO:0016491">
    <property type="term" value="F:oxidoreductase activity"/>
    <property type="evidence" value="ECO:0007669"/>
    <property type="project" value="InterPro"/>
</dbReference>
<sequence>MNTAISILDGKSVSALGQGTWYMGDDPRKRTDEIKALRTGIDLGMEVIDTAEMYGDGRSEVLVGEAIAGRRDKVFLISKVLPSNASRKGTKAACENSLKRLGTDTLDMYLLHWQGRYPFAETVEAMLELVKEGKIRSWGVSNMDVPEMEEFYSISGGNTCAANEVLYNLSRRGIEFDLIPWCGKKKLPIIAYSPIEQGRVLDNSALRELGEKHGVTPAQITLAWVLRMPGVLAIPKAGSPGHVEENFGALSVSLTEDDMEILDENFPAPGRKVPLEML</sequence>
<dbReference type="InterPro" id="IPR020471">
    <property type="entry name" value="AKR"/>
</dbReference>
<dbReference type="InterPro" id="IPR023210">
    <property type="entry name" value="NADP_OxRdtase_dom"/>
</dbReference>
<organism evidence="2 3">
    <name type="scientific">Breznakiella homolactica</name>
    <dbReference type="NCBI Taxonomy" id="2798577"/>
    <lineage>
        <taxon>Bacteria</taxon>
        <taxon>Pseudomonadati</taxon>
        <taxon>Spirochaetota</taxon>
        <taxon>Spirochaetia</taxon>
        <taxon>Spirochaetales</taxon>
        <taxon>Breznakiellaceae</taxon>
        <taxon>Breznakiella</taxon>
    </lineage>
</organism>
<evidence type="ECO:0000313" key="3">
    <source>
        <dbReference type="Proteomes" id="UP000595917"/>
    </source>
</evidence>
<keyword evidence="3" id="KW-1185">Reference proteome</keyword>
<dbReference type="InterPro" id="IPR036812">
    <property type="entry name" value="NAD(P)_OxRdtase_dom_sf"/>
</dbReference>
<name>A0A7T8BA02_9SPIR</name>
<accession>A0A7T8BA02</accession>
<dbReference type="CDD" id="cd19138">
    <property type="entry name" value="AKR_YeaE"/>
    <property type="match status" value="1"/>
</dbReference>
<dbReference type="Gene3D" id="3.20.20.100">
    <property type="entry name" value="NADP-dependent oxidoreductase domain"/>
    <property type="match status" value="1"/>
</dbReference>
<dbReference type="PANTHER" id="PTHR43638:SF3">
    <property type="entry name" value="ALDEHYDE REDUCTASE"/>
    <property type="match status" value="1"/>
</dbReference>
<feature type="domain" description="NADP-dependent oxidoreductase" evidence="1">
    <location>
        <begin position="16"/>
        <end position="264"/>
    </location>
</feature>
<dbReference type="Pfam" id="PF00248">
    <property type="entry name" value="Aldo_ket_red"/>
    <property type="match status" value="1"/>
</dbReference>
<dbReference type="AlphaFoldDB" id="A0A7T8BA02"/>
<evidence type="ECO:0000259" key="1">
    <source>
        <dbReference type="Pfam" id="PF00248"/>
    </source>
</evidence>
<dbReference type="RefSeq" id="WP_215625771.1">
    <property type="nucleotide sequence ID" value="NZ_CP067089.2"/>
</dbReference>
<dbReference type="Proteomes" id="UP000595917">
    <property type="component" value="Chromosome"/>
</dbReference>
<protein>
    <submittedName>
        <fullName evidence="2">Aldo/keto reductase</fullName>
    </submittedName>
</protein>
<reference evidence="2" key="1">
    <citation type="submission" date="2021-01" db="EMBL/GenBank/DDBJ databases">
        <title>Description of Breznakiella homolactica.</title>
        <authorList>
            <person name="Song Y."/>
            <person name="Brune A."/>
        </authorList>
    </citation>
    <scope>NUCLEOTIDE SEQUENCE</scope>
    <source>
        <strain evidence="2">RmG30</strain>
    </source>
</reference>